<evidence type="ECO:0000256" key="4">
    <source>
        <dbReference type="ARBA" id="ARBA00023163"/>
    </source>
</evidence>
<name>A0A017ST36_9BACT</name>
<dbReference type="Gene3D" id="1.10.8.60">
    <property type="match status" value="1"/>
</dbReference>
<sequence>MPMDVGGDARAQSEISTERLPDDHADRKDRRPPRLVLSLLAYAPQGPSKCEQLLPGKSLVVGRASPSDLVLQGAGLSRTHARFSLEGGRIYVEDLGSTNGTHVDGARAGRAEIQISSEVRLGEVEVRVLAHPLDSAPEHPVDTDATFRERLHDEETRARLVGRPFALLAVRVSPEVAAELPLGAWVSHLRERLRPVDRITLDTPDTALVLLPEANLDDARKVAGAIAPPGGRPGPRFLVGIAVCREHATSAEALRTPARDAAKRASAAHPVQEAPAAPRSARPLGGGSVTMIQGHAFAPVVERAKLFARARSSLILRGETGSGKELLAQFIHENSPRKDRAMICVNCGAIPEGLQESTFFGHEKGAFTSAEKKQDGLFQAASGSTLFLDEVAELSPAAQAALLRVLESNTFTPVGATQAMKVDVRVIAATHRDLHALAREGRFREDLLYRLDIETLEIPPLRERVDEIGNHARLSLEKVSQDNGLPLKALSGEALALLRAYPWPGNMRELRNEMEHAAIVARGDTILPEDLRPRVRAARREAPPAPPSSGEGTREGTPPTVPGMPSQPSRLPLRETLRRTEEREITEAMKEAGGNRARAAEALSTPLRTLSRKVKELGLDRTPTDDEPSPPSSRG</sequence>
<dbReference type="InterPro" id="IPR025944">
    <property type="entry name" value="Sigma_54_int_dom_CS"/>
</dbReference>
<keyword evidence="9" id="KW-1185">Reference proteome</keyword>
<keyword evidence="3" id="KW-0805">Transcription regulation</keyword>
<feature type="compositionally biased region" description="Basic and acidic residues" evidence="5">
    <location>
        <begin position="572"/>
        <end position="590"/>
    </location>
</feature>
<keyword evidence="1" id="KW-0547">Nucleotide-binding</keyword>
<feature type="domain" description="FHA" evidence="6">
    <location>
        <begin position="59"/>
        <end position="108"/>
    </location>
</feature>
<dbReference type="eggNOG" id="COG3829">
    <property type="taxonomic scope" value="Bacteria"/>
</dbReference>
<feature type="region of interest" description="Disordered" evidence="5">
    <location>
        <begin position="257"/>
        <end position="282"/>
    </location>
</feature>
<evidence type="ECO:0000259" key="7">
    <source>
        <dbReference type="PROSITE" id="PS50045"/>
    </source>
</evidence>
<dbReference type="FunFam" id="3.40.50.300:FF:000006">
    <property type="entry name" value="DNA-binding transcriptional regulator NtrC"/>
    <property type="match status" value="1"/>
</dbReference>
<evidence type="ECO:0000259" key="6">
    <source>
        <dbReference type="PROSITE" id="PS50006"/>
    </source>
</evidence>
<dbReference type="PROSITE" id="PS50006">
    <property type="entry name" value="FHA_DOMAIN"/>
    <property type="match status" value="1"/>
</dbReference>
<dbReference type="SMART" id="SM00382">
    <property type="entry name" value="AAA"/>
    <property type="match status" value="1"/>
</dbReference>
<comment type="caution">
    <text evidence="8">The sequence shown here is derived from an EMBL/GenBank/DDBJ whole genome shotgun (WGS) entry which is preliminary data.</text>
</comment>
<feature type="compositionally biased region" description="Low complexity" evidence="5">
    <location>
        <begin position="591"/>
        <end position="602"/>
    </location>
</feature>
<dbReference type="InterPro" id="IPR025662">
    <property type="entry name" value="Sigma_54_int_dom_ATP-bd_1"/>
</dbReference>
<dbReference type="SMART" id="SM00240">
    <property type="entry name" value="FHA"/>
    <property type="match status" value="1"/>
</dbReference>
<feature type="region of interest" description="Disordered" evidence="5">
    <location>
        <begin position="1"/>
        <end position="31"/>
    </location>
</feature>
<organism evidence="8 9">
    <name type="scientific">Chondromyces apiculatus DSM 436</name>
    <dbReference type="NCBI Taxonomy" id="1192034"/>
    <lineage>
        <taxon>Bacteria</taxon>
        <taxon>Pseudomonadati</taxon>
        <taxon>Myxococcota</taxon>
        <taxon>Polyangia</taxon>
        <taxon>Polyangiales</taxon>
        <taxon>Polyangiaceae</taxon>
        <taxon>Chondromyces</taxon>
    </lineage>
</organism>
<evidence type="ECO:0008006" key="10">
    <source>
        <dbReference type="Google" id="ProtNLM"/>
    </source>
</evidence>
<dbReference type="PROSITE" id="PS00688">
    <property type="entry name" value="SIGMA54_INTERACT_3"/>
    <property type="match status" value="1"/>
</dbReference>
<dbReference type="PROSITE" id="PS50045">
    <property type="entry name" value="SIGMA54_INTERACT_4"/>
    <property type="match status" value="1"/>
</dbReference>
<dbReference type="InterPro" id="IPR027417">
    <property type="entry name" value="P-loop_NTPase"/>
</dbReference>
<dbReference type="OrthoDB" id="5481316at2"/>
<dbReference type="GO" id="GO:0005524">
    <property type="term" value="F:ATP binding"/>
    <property type="evidence" value="ECO:0007669"/>
    <property type="project" value="UniProtKB-KW"/>
</dbReference>
<feature type="compositionally biased region" description="Basic and acidic residues" evidence="5">
    <location>
        <begin position="613"/>
        <end position="624"/>
    </location>
</feature>
<dbReference type="Pfam" id="PF25601">
    <property type="entry name" value="AAA_lid_14"/>
    <property type="match status" value="1"/>
</dbReference>
<evidence type="ECO:0000313" key="8">
    <source>
        <dbReference type="EMBL" id="EYF00109.1"/>
    </source>
</evidence>
<dbReference type="SUPFAM" id="SSF46689">
    <property type="entry name" value="Homeodomain-like"/>
    <property type="match status" value="1"/>
</dbReference>
<dbReference type="InterPro" id="IPR002197">
    <property type="entry name" value="HTH_Fis"/>
</dbReference>
<dbReference type="GO" id="GO:0006355">
    <property type="term" value="P:regulation of DNA-templated transcription"/>
    <property type="evidence" value="ECO:0007669"/>
    <property type="project" value="InterPro"/>
</dbReference>
<dbReference type="Pfam" id="PF02954">
    <property type="entry name" value="HTH_8"/>
    <property type="match status" value="1"/>
</dbReference>
<feature type="region of interest" description="Disordered" evidence="5">
    <location>
        <begin position="538"/>
        <end position="635"/>
    </location>
</feature>
<dbReference type="Pfam" id="PF00498">
    <property type="entry name" value="FHA"/>
    <property type="match status" value="1"/>
</dbReference>
<evidence type="ECO:0000256" key="2">
    <source>
        <dbReference type="ARBA" id="ARBA00022840"/>
    </source>
</evidence>
<dbReference type="Gene3D" id="3.40.50.300">
    <property type="entry name" value="P-loop containing nucleotide triphosphate hydrolases"/>
    <property type="match status" value="1"/>
</dbReference>
<dbReference type="SUPFAM" id="SSF49879">
    <property type="entry name" value="SMAD/FHA domain"/>
    <property type="match status" value="1"/>
</dbReference>
<gene>
    <name evidence="8" type="ORF">CAP_1360</name>
</gene>
<dbReference type="CDD" id="cd00009">
    <property type="entry name" value="AAA"/>
    <property type="match status" value="1"/>
</dbReference>
<dbReference type="InterPro" id="IPR003593">
    <property type="entry name" value="AAA+_ATPase"/>
</dbReference>
<proteinExistence type="predicted"/>
<dbReference type="InterPro" id="IPR008984">
    <property type="entry name" value="SMAD_FHA_dom_sf"/>
</dbReference>
<accession>A0A017ST36</accession>
<evidence type="ECO:0000256" key="3">
    <source>
        <dbReference type="ARBA" id="ARBA00023015"/>
    </source>
</evidence>
<dbReference type="PROSITE" id="PS00675">
    <property type="entry name" value="SIGMA54_INTERACT_1"/>
    <property type="match status" value="1"/>
</dbReference>
<keyword evidence="2" id="KW-0067">ATP-binding</keyword>
<evidence type="ECO:0000256" key="1">
    <source>
        <dbReference type="ARBA" id="ARBA00022741"/>
    </source>
</evidence>
<dbReference type="SUPFAM" id="SSF52540">
    <property type="entry name" value="P-loop containing nucleoside triphosphate hydrolases"/>
    <property type="match status" value="1"/>
</dbReference>
<dbReference type="PRINTS" id="PR01590">
    <property type="entry name" value="HTHFIS"/>
</dbReference>
<dbReference type="Gene3D" id="1.10.10.60">
    <property type="entry name" value="Homeodomain-like"/>
    <property type="match status" value="1"/>
</dbReference>
<dbReference type="Pfam" id="PF00158">
    <property type="entry name" value="Sigma54_activat"/>
    <property type="match status" value="1"/>
</dbReference>
<dbReference type="InterPro" id="IPR002078">
    <property type="entry name" value="Sigma_54_int"/>
</dbReference>
<reference evidence="8 9" key="1">
    <citation type="submission" date="2013-05" db="EMBL/GenBank/DDBJ databases">
        <title>Genome assembly of Chondromyces apiculatus DSM 436.</title>
        <authorList>
            <person name="Sharma G."/>
            <person name="Khatri I."/>
            <person name="Kaur C."/>
            <person name="Mayilraj S."/>
            <person name="Subramanian S."/>
        </authorList>
    </citation>
    <scope>NUCLEOTIDE SEQUENCE [LARGE SCALE GENOMIC DNA]</scope>
    <source>
        <strain evidence="8 9">DSM 436</strain>
    </source>
</reference>
<dbReference type="EMBL" id="ASRX01000133">
    <property type="protein sequence ID" value="EYF00109.1"/>
    <property type="molecule type" value="Genomic_DNA"/>
</dbReference>
<dbReference type="InterPro" id="IPR009057">
    <property type="entry name" value="Homeodomain-like_sf"/>
</dbReference>
<dbReference type="InterPro" id="IPR000253">
    <property type="entry name" value="FHA_dom"/>
</dbReference>
<dbReference type="CDD" id="cd00060">
    <property type="entry name" value="FHA"/>
    <property type="match status" value="1"/>
</dbReference>
<feature type="compositionally biased region" description="Basic and acidic residues" evidence="5">
    <location>
        <begin position="16"/>
        <end position="29"/>
    </location>
</feature>
<dbReference type="Gene3D" id="2.60.200.20">
    <property type="match status" value="1"/>
</dbReference>
<feature type="domain" description="Sigma-54 factor interaction" evidence="7">
    <location>
        <begin position="290"/>
        <end position="519"/>
    </location>
</feature>
<dbReference type="STRING" id="1192034.CAP_1360"/>
<dbReference type="RefSeq" id="WP_052376916.1">
    <property type="nucleotide sequence ID" value="NZ_ASRX01000133.1"/>
</dbReference>
<evidence type="ECO:0000256" key="5">
    <source>
        <dbReference type="SAM" id="MobiDB-lite"/>
    </source>
</evidence>
<dbReference type="AlphaFoldDB" id="A0A017ST36"/>
<dbReference type="PANTHER" id="PTHR32071">
    <property type="entry name" value="TRANSCRIPTIONAL REGULATORY PROTEIN"/>
    <property type="match status" value="1"/>
</dbReference>
<keyword evidence="4" id="KW-0804">Transcription</keyword>
<dbReference type="Proteomes" id="UP000019678">
    <property type="component" value="Unassembled WGS sequence"/>
</dbReference>
<dbReference type="GO" id="GO:0043565">
    <property type="term" value="F:sequence-specific DNA binding"/>
    <property type="evidence" value="ECO:0007669"/>
    <property type="project" value="InterPro"/>
</dbReference>
<evidence type="ECO:0000313" key="9">
    <source>
        <dbReference type="Proteomes" id="UP000019678"/>
    </source>
</evidence>
<protein>
    <recommendedName>
        <fullName evidence="10">Response regulator of zinc sigma-54-dependent two-component system</fullName>
    </recommendedName>
</protein>
<dbReference type="InterPro" id="IPR058031">
    <property type="entry name" value="AAA_lid_NorR"/>
</dbReference>